<dbReference type="InterPro" id="IPR044992">
    <property type="entry name" value="ChyE-like"/>
</dbReference>
<dbReference type="Proteomes" id="UP001604043">
    <property type="component" value="Unassembled WGS sequence"/>
</dbReference>
<accession>A0ABW6ZK80</accession>
<dbReference type="NCBIfam" id="NF005072">
    <property type="entry name" value="PRK06490.1"/>
    <property type="match status" value="1"/>
</dbReference>
<evidence type="ECO:0000313" key="3">
    <source>
        <dbReference type="Proteomes" id="UP001604043"/>
    </source>
</evidence>
<dbReference type="EMBL" id="JBAFUR010000005">
    <property type="protein sequence ID" value="MFG1254243.1"/>
    <property type="molecule type" value="Genomic_DNA"/>
</dbReference>
<dbReference type="PROSITE" id="PS51273">
    <property type="entry name" value="GATASE_TYPE_1"/>
    <property type="match status" value="1"/>
</dbReference>
<dbReference type="Gene3D" id="3.40.50.880">
    <property type="match status" value="1"/>
</dbReference>
<dbReference type="PANTHER" id="PTHR42695:SF5">
    <property type="entry name" value="GLUTAMINE AMIDOTRANSFERASE YLR126C-RELATED"/>
    <property type="match status" value="1"/>
</dbReference>
<dbReference type="PANTHER" id="PTHR42695">
    <property type="entry name" value="GLUTAMINE AMIDOTRANSFERASE YLR126C-RELATED"/>
    <property type="match status" value="1"/>
</dbReference>
<reference evidence="2 3" key="1">
    <citation type="submission" date="2024-02" db="EMBL/GenBank/DDBJ databases">
        <title>Expansion and revision of Xanthobacter and proposal of Roseixanthobacter gen. nov.</title>
        <authorList>
            <person name="Soltysiak M.P.M."/>
            <person name="Jalihal A."/>
            <person name="Ory A."/>
            <person name="Chrisophersen C."/>
            <person name="Lee A.D."/>
            <person name="Boulton J."/>
            <person name="Springer M."/>
        </authorList>
    </citation>
    <scope>NUCLEOTIDE SEQUENCE [LARGE SCALE GENOMIC DNA]</scope>
    <source>
        <strain evidence="2 3">CB5</strain>
    </source>
</reference>
<dbReference type="InterPro" id="IPR017926">
    <property type="entry name" value="GATASE"/>
</dbReference>
<dbReference type="CDD" id="cd01741">
    <property type="entry name" value="GATase1_1"/>
    <property type="match status" value="1"/>
</dbReference>
<evidence type="ECO:0000259" key="1">
    <source>
        <dbReference type="Pfam" id="PF00117"/>
    </source>
</evidence>
<keyword evidence="3" id="KW-1185">Reference proteome</keyword>
<dbReference type="RefSeq" id="WP_394009904.1">
    <property type="nucleotide sequence ID" value="NZ_JBAFUR010000005.1"/>
</dbReference>
<name>A0ABW6ZK80_9HYPH</name>
<dbReference type="SUPFAM" id="SSF52317">
    <property type="entry name" value="Class I glutamine amidotransferase-like"/>
    <property type="match status" value="1"/>
</dbReference>
<dbReference type="Pfam" id="PF00117">
    <property type="entry name" value="GATase"/>
    <property type="match status" value="1"/>
</dbReference>
<gene>
    <name evidence="2" type="ORF">V5F30_18675</name>
</gene>
<protein>
    <submittedName>
        <fullName evidence="2">Glutamine amidotransferase</fullName>
    </submittedName>
</protein>
<comment type="caution">
    <text evidence="2">The sequence shown here is derived from an EMBL/GenBank/DDBJ whole genome shotgun (WGS) entry which is preliminary data.</text>
</comment>
<evidence type="ECO:0000313" key="2">
    <source>
        <dbReference type="EMBL" id="MFG1254243.1"/>
    </source>
</evidence>
<proteinExistence type="predicted"/>
<keyword evidence="2" id="KW-0315">Glutamine amidotransferase</keyword>
<feature type="domain" description="Glutamine amidotransferase" evidence="1">
    <location>
        <begin position="51"/>
        <end position="183"/>
    </location>
</feature>
<organism evidence="2 3">
    <name type="scientific">Xanthobacter aminoxidans</name>
    <dbReference type="NCBI Taxonomy" id="186280"/>
    <lineage>
        <taxon>Bacteria</taxon>
        <taxon>Pseudomonadati</taxon>
        <taxon>Pseudomonadota</taxon>
        <taxon>Alphaproteobacteria</taxon>
        <taxon>Hyphomicrobiales</taxon>
        <taxon>Xanthobacteraceae</taxon>
        <taxon>Xanthobacter</taxon>
    </lineage>
</organism>
<sequence>MAAPEDDPRTLLVVLHQERSTPGRVGERLKARGFALDVRRPALGDPLPDTFAHHAGLLVFGGPMSANDDSDFIRAETRLMERALAADLPTLGICLGAQILARALGGQVAPHAEGICEMGYYPLRATAAGAALMPWPGHVYHWHTEGFDVPAGAELLATGTVFPNQAFRAGAAWGVQFHPEVTREMMVTWIERGAHRFSRKGAQPGEAHLAGWALHDGAVVSWLDAFLATIFATEEEDGRAIALDENGGI</sequence>
<dbReference type="InterPro" id="IPR029062">
    <property type="entry name" value="Class_I_gatase-like"/>
</dbReference>